<keyword evidence="7 12" id="KW-0378">Hydrolase</keyword>
<feature type="compositionally biased region" description="Basic and acidic residues" evidence="9">
    <location>
        <begin position="2360"/>
        <end position="2371"/>
    </location>
</feature>
<dbReference type="InterPro" id="IPR001394">
    <property type="entry name" value="Peptidase_C19_UCH"/>
</dbReference>
<evidence type="ECO:0000256" key="8">
    <source>
        <dbReference type="ARBA" id="ARBA00022807"/>
    </source>
</evidence>
<dbReference type="Pfam" id="PF25010">
    <property type="entry name" value="ARM_UBP24_USP9X-Y"/>
    <property type="match status" value="1"/>
</dbReference>
<dbReference type="GO" id="GO:0005634">
    <property type="term" value="C:nucleus"/>
    <property type="evidence" value="ECO:0007669"/>
    <property type="project" value="TreeGrafter"/>
</dbReference>
<dbReference type="GO" id="GO:0006508">
    <property type="term" value="P:proteolysis"/>
    <property type="evidence" value="ECO:0007669"/>
    <property type="project" value="UniProtKB-KW"/>
</dbReference>
<evidence type="ECO:0000256" key="1">
    <source>
        <dbReference type="ARBA" id="ARBA00000707"/>
    </source>
</evidence>
<dbReference type="GO" id="GO:0004843">
    <property type="term" value="F:cysteine-type deubiquitinase activity"/>
    <property type="evidence" value="ECO:0007669"/>
    <property type="project" value="UniProtKB-EC"/>
</dbReference>
<gene>
    <name evidence="12" type="ORF">MEDL_6192</name>
</gene>
<evidence type="ECO:0000256" key="6">
    <source>
        <dbReference type="ARBA" id="ARBA00022786"/>
    </source>
</evidence>
<dbReference type="Pfam" id="PF00627">
    <property type="entry name" value="UBA"/>
    <property type="match status" value="1"/>
</dbReference>
<keyword evidence="13" id="KW-1185">Reference proteome</keyword>
<dbReference type="InterPro" id="IPR016024">
    <property type="entry name" value="ARM-type_fold"/>
</dbReference>
<proteinExistence type="inferred from homology"/>
<feature type="region of interest" description="Disordered" evidence="9">
    <location>
        <begin position="1680"/>
        <end position="1705"/>
    </location>
</feature>
<evidence type="ECO:0000256" key="4">
    <source>
        <dbReference type="ARBA" id="ARBA00022553"/>
    </source>
</evidence>
<dbReference type="Pfam" id="PF00443">
    <property type="entry name" value="UCH"/>
    <property type="match status" value="1"/>
</dbReference>
<dbReference type="Proteomes" id="UP000683360">
    <property type="component" value="Unassembled WGS sequence"/>
</dbReference>
<dbReference type="InterPro" id="IPR021905">
    <property type="entry name" value="DUF3517"/>
</dbReference>
<dbReference type="PROSITE" id="PS00973">
    <property type="entry name" value="USP_2"/>
    <property type="match status" value="1"/>
</dbReference>
<comment type="similarity">
    <text evidence="2">Belongs to the peptidase C19 family.</text>
</comment>
<dbReference type="GO" id="GO:0005829">
    <property type="term" value="C:cytosol"/>
    <property type="evidence" value="ECO:0007669"/>
    <property type="project" value="TreeGrafter"/>
</dbReference>
<dbReference type="PROSITE" id="PS00972">
    <property type="entry name" value="USP_1"/>
    <property type="match status" value="1"/>
</dbReference>
<dbReference type="SMR" id="A0A8S3Q6P8"/>
<dbReference type="InterPro" id="IPR009060">
    <property type="entry name" value="UBA-like_sf"/>
</dbReference>
<reference evidence="12" key="1">
    <citation type="submission" date="2021-03" db="EMBL/GenBank/DDBJ databases">
        <authorList>
            <person name="Bekaert M."/>
        </authorList>
    </citation>
    <scope>NUCLEOTIDE SEQUENCE</scope>
</reference>
<dbReference type="InterPro" id="IPR050164">
    <property type="entry name" value="Peptidase_C19"/>
</dbReference>
<accession>A0A8S3Q6P8</accession>
<feature type="domain" description="UBA" evidence="10">
    <location>
        <begin position="2"/>
        <end position="43"/>
    </location>
</feature>
<name>A0A8S3Q6P8_MYTED</name>
<evidence type="ECO:0000256" key="2">
    <source>
        <dbReference type="ARBA" id="ARBA00009085"/>
    </source>
</evidence>
<dbReference type="InterPro" id="IPR055176">
    <property type="entry name" value="UBP24/USP9X/USP9Y_UBL"/>
</dbReference>
<protein>
    <recommendedName>
        <fullName evidence="3">ubiquitinyl hydrolase 1</fullName>
        <ecNumber evidence="3">3.4.19.12</ecNumber>
    </recommendedName>
</protein>
<organism evidence="12 13">
    <name type="scientific">Mytilus edulis</name>
    <name type="common">Blue mussel</name>
    <dbReference type="NCBI Taxonomy" id="6550"/>
    <lineage>
        <taxon>Eukaryota</taxon>
        <taxon>Metazoa</taxon>
        <taxon>Spiralia</taxon>
        <taxon>Lophotrochozoa</taxon>
        <taxon>Mollusca</taxon>
        <taxon>Bivalvia</taxon>
        <taxon>Autobranchia</taxon>
        <taxon>Pteriomorphia</taxon>
        <taxon>Mytilida</taxon>
        <taxon>Mytiloidea</taxon>
        <taxon>Mytilidae</taxon>
        <taxon>Mytilinae</taxon>
        <taxon>Mytilus</taxon>
    </lineage>
</organism>
<dbReference type="EC" id="3.4.19.12" evidence="3"/>
<feature type="compositionally biased region" description="Polar residues" evidence="9">
    <location>
        <begin position="2327"/>
        <end position="2338"/>
    </location>
</feature>
<dbReference type="Pfam" id="PF12030">
    <property type="entry name" value="DUF3517"/>
    <property type="match status" value="1"/>
</dbReference>
<dbReference type="Gene3D" id="3.90.70.10">
    <property type="entry name" value="Cysteine proteinases"/>
    <property type="match status" value="1"/>
</dbReference>
<feature type="region of interest" description="Disordered" evidence="9">
    <location>
        <begin position="965"/>
        <end position="989"/>
    </location>
</feature>
<dbReference type="GO" id="GO:0016579">
    <property type="term" value="P:protein deubiquitination"/>
    <property type="evidence" value="ECO:0007669"/>
    <property type="project" value="InterPro"/>
</dbReference>
<keyword evidence="4" id="KW-0597">Phosphoprotein</keyword>
<dbReference type="PROSITE" id="PS50030">
    <property type="entry name" value="UBA"/>
    <property type="match status" value="1"/>
</dbReference>
<evidence type="ECO:0000256" key="9">
    <source>
        <dbReference type="SAM" id="MobiDB-lite"/>
    </source>
</evidence>
<evidence type="ECO:0000259" key="10">
    <source>
        <dbReference type="PROSITE" id="PS50030"/>
    </source>
</evidence>
<evidence type="ECO:0000256" key="7">
    <source>
        <dbReference type="ARBA" id="ARBA00022801"/>
    </source>
</evidence>
<feature type="region of interest" description="Disordered" evidence="9">
    <location>
        <begin position="2324"/>
        <end position="2371"/>
    </location>
</feature>
<dbReference type="SMART" id="SM00165">
    <property type="entry name" value="UBA"/>
    <property type="match status" value="1"/>
</dbReference>
<feature type="domain" description="USP" evidence="11">
    <location>
        <begin position="1450"/>
        <end position="1815"/>
    </location>
</feature>
<dbReference type="SUPFAM" id="SSF46934">
    <property type="entry name" value="UBA-like"/>
    <property type="match status" value="1"/>
</dbReference>
<dbReference type="SUPFAM" id="SSF48371">
    <property type="entry name" value="ARM repeat"/>
    <property type="match status" value="1"/>
</dbReference>
<keyword evidence="6" id="KW-0833">Ubl conjugation pathway</keyword>
<dbReference type="FunFam" id="3.90.70.10:FF:000022">
    <property type="entry name" value="Ubiquitin carboxyl-terminal hydrolase 24"/>
    <property type="match status" value="1"/>
</dbReference>
<feature type="compositionally biased region" description="Low complexity" evidence="9">
    <location>
        <begin position="1687"/>
        <end position="1697"/>
    </location>
</feature>
<dbReference type="InterPro" id="IPR038765">
    <property type="entry name" value="Papain-like_cys_pep_sf"/>
</dbReference>
<dbReference type="Pfam" id="PF22900">
    <property type="entry name" value="UCH_UBL1"/>
    <property type="match status" value="1"/>
</dbReference>
<feature type="compositionally biased region" description="Polar residues" evidence="9">
    <location>
        <begin position="2349"/>
        <end position="2359"/>
    </location>
</feature>
<dbReference type="OrthoDB" id="289038at2759"/>
<evidence type="ECO:0000313" key="12">
    <source>
        <dbReference type="EMBL" id="CAG2190907.1"/>
    </source>
</evidence>
<keyword evidence="8" id="KW-0788">Thiol protease</keyword>
<keyword evidence="5" id="KW-0645">Protease</keyword>
<dbReference type="InterPro" id="IPR056850">
    <property type="entry name" value="ARM_UBP34_24_USP9X_Y"/>
</dbReference>
<evidence type="ECO:0000256" key="5">
    <source>
        <dbReference type="ARBA" id="ARBA00022670"/>
    </source>
</evidence>
<dbReference type="EMBL" id="CAJPWZ010000344">
    <property type="protein sequence ID" value="CAG2190907.1"/>
    <property type="molecule type" value="Genomic_DNA"/>
</dbReference>
<evidence type="ECO:0000256" key="3">
    <source>
        <dbReference type="ARBA" id="ARBA00012759"/>
    </source>
</evidence>
<evidence type="ECO:0000313" key="13">
    <source>
        <dbReference type="Proteomes" id="UP000683360"/>
    </source>
</evidence>
<evidence type="ECO:0000259" key="11">
    <source>
        <dbReference type="PROSITE" id="PS50235"/>
    </source>
</evidence>
<dbReference type="PANTHER" id="PTHR24006:SF943">
    <property type="entry name" value="UBIQUITIN CARBOXYL-TERMINAL HYDROLASE PUF"/>
    <property type="match status" value="1"/>
</dbReference>
<dbReference type="SUPFAM" id="SSF54001">
    <property type="entry name" value="Cysteine proteinases"/>
    <property type="match status" value="1"/>
</dbReference>
<dbReference type="Gene3D" id="1.10.8.10">
    <property type="entry name" value="DNA helicase RuvA subunit, C-terminal domain"/>
    <property type="match status" value="1"/>
</dbReference>
<dbReference type="PANTHER" id="PTHR24006">
    <property type="entry name" value="UBIQUITIN CARBOXYL-TERMINAL HYDROLASE"/>
    <property type="match status" value="1"/>
</dbReference>
<comment type="catalytic activity">
    <reaction evidence="1">
        <text>Thiol-dependent hydrolysis of ester, thioester, amide, peptide and isopeptide bonds formed by the C-terminal Gly of ubiquitin (a 76-residue protein attached to proteins as an intracellular targeting signal).</text>
        <dbReference type="EC" id="3.4.19.12"/>
    </reaction>
</comment>
<sequence length="2371" mass="269365">MEIDEEHVSTLLAMGFPSENECRKALRLANNDLNEAVAFLTNDHPTSSYDTLDDIDVEMKELSRTSQPVYGPAPPPSYEEVIPNTERDSAVENGNGSEMVEEGGNPLEFPVTNLYELEGRVFAEHWSIPYKKEESLGKCLLAATRLAEANLTENDEIVRDLLKDVCQNLLGRFVYKLIMLTNSPAVHRWNTEIQEGIFNMLQLLVDLVATRIQHLPVPKVLMEVFYLALNKDSEFHYKNRQKRDRTYWEDKIEDGVLYTCNTSYKSTVFACKNGVEHVRSKLEDDDLDAISMSALLSPLGVCAEFLNPKVVQEVLAPAMEKCIKFVQNLDEKDFKQKNIGCVSELLGSMKLLCIQMWPQHTDSLDDLRLEIAFKMLKSPHFNAKMNSLKEVAKLIEDATSAKSSKTAMNQAKILTWLVDNKILSIALEGNIDQAQYCDKIKGLVDFLGSELSTEELNMIWKMQIGQTNNVIDNMHTIIAAAAVKFDSGQLESLFLLIQKKWQEESDRMREKLLSLIGRIGRDGREPKTTTRVLELLWDLSHLPALSTHLIELALEEHLAILSDSFSVREQVKRQYVIKCVEDIKKGVCVLHSLKQLLHICKNILKLSSQKTDKVGQQGILHDLNKNHDVIKLVTQSLVKCHKQASGAVGDGQLGPDTIVNRLYAHSEMVSTHLLFLQYMLQEGALYLPWSRARDIWGTLIASPEACEWDRETCFEWFTKGLPDLEMDTQSQLFQKELLKLDPVKLSEKGFTCFKSFLENVNKYEHRLKPEGNKLIVEKTELLGLDYLWDICLNTSDENIANISIQLLMTVSYTNLAPRLKKCHSNETLCSVRTKVSNRMKKASESIQIIVNEKMLETKKDQKLLNQLDFEDNQTVMVKLTTPVSVQSSQVPTTPTSKLNFDLEQEKTLPGVVMAVGGQVFEMLYQLANLDEARITSRVRKLLMLIPTDQGISDVLDSISQKGMKQFGSGEDLSPKTSPRKTTPIPSPKLPPKDILKSLFDSESHDMSAFRVLYNLEVLSSKLMPVTQDIGSKFGAQSFCEDFLNAGGLQLVVNVLQPESLAPDINYTIRQGCYSICLQLARFLLCGQTVTGDGLGSVSSLDEVKAGAISVPATPTSLTQPLTIIVEKPSAGSHAVQTMGVYEFTETVSCFMRVTWAAAAGRLHLLGSSQPIIESTTGLYTCGKSRQSSTASFYTLPCISDFIIDILVGCSQSDIRTAALEQFFILSQTTLSSDSVQQTPHQFMLKVLLKAYLPFWVSSTQTRGASQRLILQCSQYFDLRCKLLENLSMPDQTKLNLDLPNMLEDEIAWLKNFETSSNPDLIDADNLLLGGHLKLIRNLFTCEGICKEEFGRTLVYDLLHDFLFPASKIMMDSMDEAKRETALAEVSPKCRNSESRIAAYDLLIELSRESVSILKDLCRQLVDMHHQPHPEVANEWEYLPPVDGRARCGYVGLRNGGATCYMNAVIQQLYMTPGVPESVLGVVEDTPDEDSVFYQLQQVFGQLLESKLQYFEPEKFWKVFKLWGQVVNIREQQDAFDFFTALMDQADEYTKTIGKYEIFKKNFQGIFSDQKICKDCPHRYEREEEFFALNLTVKNATLQDSLDQFVKGEILEGDNAYYCEKCQAKRNTMKRMCIKTLPPLLCIQLKRFGYDWEANRALKFDDYFKFPWILDMEPYTTEGMARREEAVETSSESSDSGETNQTEDKLPDIVIGVSPEPKQINYELVGIVVHSGQANAGHYYSFIKERRGNSMTNPSKGKWFKFNDTFVEEFEMNDASVEAECFGGTYKTKNNESSSTNYPDERVRYWNGYMLFYEKMAEVKTPGSAKKTRITAKRPVPDLGKGRMDSDSLMELTELVHKGERRGIFMDDMPARIHQNIQAENLTFVKNRDVYNTEYFKFVRDLAAKNCQQIDRKDYSTIVDLDEWLEVFDTLIHKCKEACMWLVQYLSTEEGFAYVKPFLLECPNSDVRRTIAAILQDMMSNFFSHGGSQIDKNFNEILEHLLQMLNKDVIDHCKNCNQYFNVLRCYVELGTKACTHMFLRQGFQRLIFFLLGQPSSEQNQESSSRRWSSIQSREFGNLHATIALLVLNCDLSVKDTCEPGDFPVRKPTTVSPSKVLRLSPDMEQYVFGPESNRYIREVVHAVREVTGNHNYNCIADMLIQCSFCNADFSRLVLKYVMHQYSTAPSNELKPIFTLLEDLLTLEDPIQTERLQIVVDGYIDDAGTEYEGLLAVVRSNHMNDSRRSYSCIKFLVSVANKCNPLKEYLIQIPSKWQWSVNWLKKKMSEYWSPAITSTVSNEDSNRKSFQRTISAQSTLEEAKALLTEIESQEGFQSDMDTNGNRAEVDTEKETVTYTSSDTHMSTVEEQKEPKGGN</sequence>
<dbReference type="InterPro" id="IPR028889">
    <property type="entry name" value="USP"/>
</dbReference>
<comment type="caution">
    <text evidence="12">The sequence shown here is derived from an EMBL/GenBank/DDBJ whole genome shotgun (WGS) entry which is preliminary data.</text>
</comment>
<dbReference type="PROSITE" id="PS50235">
    <property type="entry name" value="USP_3"/>
    <property type="match status" value="1"/>
</dbReference>
<dbReference type="InterPro" id="IPR018200">
    <property type="entry name" value="USP_CS"/>
</dbReference>
<dbReference type="InterPro" id="IPR015940">
    <property type="entry name" value="UBA"/>
</dbReference>
<dbReference type="CDD" id="cd02659">
    <property type="entry name" value="peptidase_C19C"/>
    <property type="match status" value="1"/>
</dbReference>